<organism evidence="2 3">
    <name type="scientific">Modicella reniformis</name>
    <dbReference type="NCBI Taxonomy" id="1440133"/>
    <lineage>
        <taxon>Eukaryota</taxon>
        <taxon>Fungi</taxon>
        <taxon>Fungi incertae sedis</taxon>
        <taxon>Mucoromycota</taxon>
        <taxon>Mortierellomycotina</taxon>
        <taxon>Mortierellomycetes</taxon>
        <taxon>Mortierellales</taxon>
        <taxon>Mortierellaceae</taxon>
        <taxon>Modicella</taxon>
    </lineage>
</organism>
<proteinExistence type="predicted"/>
<feature type="non-terminal residue" evidence="2">
    <location>
        <position position="224"/>
    </location>
</feature>
<dbReference type="AlphaFoldDB" id="A0A9P6IRI3"/>
<sequence length="224" mass="24972">MSFPMLGVAFRMRGTVSTRGRIVARLKHDPTPRLRLANRPAWWGPQAVSYRFISHFGTSNDSTAIQDQASPSAQIIMDIRNGSYHKNVISYATSGNVEATATTISTITTPATTTTMTTTTTTTQNTTNSVSNSSYRTKHHKTQFTPEVDAEILRLRKQGYSWTTVGSLLGLSHRSCHRRYITALDPNLEFWPEEKVHRLENLVVQRKSWTEIAAVLGGTATNCQ</sequence>
<name>A0A9P6IRI3_9FUNG</name>
<dbReference type="EMBL" id="JAAAHW010008106">
    <property type="protein sequence ID" value="KAF9945124.1"/>
    <property type="molecule type" value="Genomic_DNA"/>
</dbReference>
<accession>A0A9P6IRI3</accession>
<evidence type="ECO:0000313" key="2">
    <source>
        <dbReference type="EMBL" id="KAF9945124.1"/>
    </source>
</evidence>
<feature type="region of interest" description="Disordered" evidence="1">
    <location>
        <begin position="118"/>
        <end position="141"/>
    </location>
</feature>
<feature type="compositionally biased region" description="Low complexity" evidence="1">
    <location>
        <begin position="118"/>
        <end position="129"/>
    </location>
</feature>
<evidence type="ECO:0000256" key="1">
    <source>
        <dbReference type="SAM" id="MobiDB-lite"/>
    </source>
</evidence>
<keyword evidence="3" id="KW-1185">Reference proteome</keyword>
<gene>
    <name evidence="2" type="ORF">BGZ65_011135</name>
</gene>
<protein>
    <recommendedName>
        <fullName evidence="4">Myb-like domain-containing protein</fullName>
    </recommendedName>
</protein>
<reference evidence="2" key="1">
    <citation type="journal article" date="2020" name="Fungal Divers.">
        <title>Resolving the Mortierellaceae phylogeny through synthesis of multi-gene phylogenetics and phylogenomics.</title>
        <authorList>
            <person name="Vandepol N."/>
            <person name="Liber J."/>
            <person name="Desiro A."/>
            <person name="Na H."/>
            <person name="Kennedy M."/>
            <person name="Barry K."/>
            <person name="Grigoriev I.V."/>
            <person name="Miller A.N."/>
            <person name="O'Donnell K."/>
            <person name="Stajich J.E."/>
            <person name="Bonito G."/>
        </authorList>
    </citation>
    <scope>NUCLEOTIDE SEQUENCE</scope>
    <source>
        <strain evidence="2">MES-2147</strain>
    </source>
</reference>
<dbReference type="Proteomes" id="UP000749646">
    <property type="component" value="Unassembled WGS sequence"/>
</dbReference>
<evidence type="ECO:0008006" key="4">
    <source>
        <dbReference type="Google" id="ProtNLM"/>
    </source>
</evidence>
<comment type="caution">
    <text evidence="2">The sequence shown here is derived from an EMBL/GenBank/DDBJ whole genome shotgun (WGS) entry which is preliminary data.</text>
</comment>
<evidence type="ECO:0000313" key="3">
    <source>
        <dbReference type="Proteomes" id="UP000749646"/>
    </source>
</evidence>